<dbReference type="Pfam" id="PF00628">
    <property type="entry name" value="PHD"/>
    <property type="match status" value="1"/>
</dbReference>
<keyword evidence="10" id="KW-1185">Reference proteome</keyword>
<name>A0A3S3P3V3_9MAGN</name>
<feature type="domain" description="PHD-type" evidence="8">
    <location>
        <begin position="645"/>
        <end position="695"/>
    </location>
</feature>
<gene>
    <name evidence="9" type="ORF">CKAN_02194000</name>
</gene>
<comment type="caution">
    <text evidence="9">The sequence shown here is derived from an EMBL/GenBank/DDBJ whole genome shotgun (WGS) entry which is preliminary data.</text>
</comment>
<evidence type="ECO:0000256" key="2">
    <source>
        <dbReference type="ARBA" id="ARBA00022771"/>
    </source>
</evidence>
<dbReference type="OrthoDB" id="436852at2759"/>
<evidence type="ECO:0000256" key="1">
    <source>
        <dbReference type="ARBA" id="ARBA00022723"/>
    </source>
</evidence>
<evidence type="ECO:0000313" key="10">
    <source>
        <dbReference type="Proteomes" id="UP000283530"/>
    </source>
</evidence>
<dbReference type="PANTHER" id="PTHR46201:SF3">
    <property type="entry name" value="OS01G0877500 PROTEIN"/>
    <property type="match status" value="1"/>
</dbReference>
<keyword evidence="4" id="KW-0805">Transcription regulation</keyword>
<dbReference type="AlphaFoldDB" id="A0A3S3P3V3"/>
<dbReference type="InterPro" id="IPR058054">
    <property type="entry name" value="Znf_MS1-like"/>
</dbReference>
<keyword evidence="5" id="KW-0804">Transcription</keyword>
<dbReference type="PROSITE" id="PS50016">
    <property type="entry name" value="ZF_PHD_2"/>
    <property type="match status" value="1"/>
</dbReference>
<dbReference type="InterPro" id="IPR011011">
    <property type="entry name" value="Znf_FYVE_PHD"/>
</dbReference>
<reference evidence="9 10" key="1">
    <citation type="journal article" date="2019" name="Nat. Plants">
        <title>Stout camphor tree genome fills gaps in understanding of flowering plant genome evolution.</title>
        <authorList>
            <person name="Chaw S.M."/>
            <person name="Liu Y.C."/>
            <person name="Wu Y.W."/>
            <person name="Wang H.Y."/>
            <person name="Lin C.I."/>
            <person name="Wu C.S."/>
            <person name="Ke H.M."/>
            <person name="Chang L.Y."/>
            <person name="Hsu C.Y."/>
            <person name="Yang H.T."/>
            <person name="Sudianto E."/>
            <person name="Hsu M.H."/>
            <person name="Wu K.P."/>
            <person name="Wang L.N."/>
            <person name="Leebens-Mack J.H."/>
            <person name="Tsai I.J."/>
        </authorList>
    </citation>
    <scope>NUCLEOTIDE SEQUENCE [LARGE SCALE GENOMIC DNA]</scope>
    <source>
        <strain evidence="10">cv. Chaw 1501</strain>
        <tissue evidence="9">Young leaves</tissue>
    </source>
</reference>
<dbReference type="Proteomes" id="UP000283530">
    <property type="component" value="Unassembled WGS sequence"/>
</dbReference>
<evidence type="ECO:0000313" key="9">
    <source>
        <dbReference type="EMBL" id="RWR92719.1"/>
    </source>
</evidence>
<dbReference type="SMART" id="SM00249">
    <property type="entry name" value="PHD"/>
    <property type="match status" value="2"/>
</dbReference>
<dbReference type="GO" id="GO:0008270">
    <property type="term" value="F:zinc ion binding"/>
    <property type="evidence" value="ECO:0007669"/>
    <property type="project" value="UniProtKB-KW"/>
</dbReference>
<proteinExistence type="predicted"/>
<dbReference type="PANTHER" id="PTHR46201">
    <property type="entry name" value="PHD FINGER PROTEIN MALE MEIOCYTE DEATH 1-RELATED"/>
    <property type="match status" value="1"/>
</dbReference>
<dbReference type="InterPro" id="IPR019786">
    <property type="entry name" value="Zinc_finger_PHD-type_CS"/>
</dbReference>
<dbReference type="InterPro" id="IPR001965">
    <property type="entry name" value="Znf_PHD"/>
</dbReference>
<dbReference type="STRING" id="337451.A0A3S3P3V3"/>
<dbReference type="InterPro" id="IPR059080">
    <property type="entry name" value="WHD_PTC1"/>
</dbReference>
<keyword evidence="2 6" id="KW-0863">Zinc-finger</keyword>
<dbReference type="InterPro" id="IPR013083">
    <property type="entry name" value="Znf_RING/FYVE/PHD"/>
</dbReference>
<dbReference type="Pfam" id="PF25874">
    <property type="entry name" value="WHD_plant_repro"/>
    <property type="match status" value="1"/>
</dbReference>
<evidence type="ECO:0000256" key="4">
    <source>
        <dbReference type="ARBA" id="ARBA00023015"/>
    </source>
</evidence>
<evidence type="ECO:0000256" key="3">
    <source>
        <dbReference type="ARBA" id="ARBA00022833"/>
    </source>
</evidence>
<evidence type="ECO:0000256" key="7">
    <source>
        <dbReference type="SAM" id="MobiDB-lite"/>
    </source>
</evidence>
<dbReference type="InterPro" id="IPR019787">
    <property type="entry name" value="Znf_PHD-finger"/>
</dbReference>
<keyword evidence="3" id="KW-0862">Zinc</keyword>
<protein>
    <submittedName>
        <fullName evidence="9">PHD finger protein</fullName>
    </submittedName>
</protein>
<dbReference type="EMBL" id="QPKB01000009">
    <property type="protein sequence ID" value="RWR92719.1"/>
    <property type="molecule type" value="Genomic_DNA"/>
</dbReference>
<dbReference type="CDD" id="cd15556">
    <property type="entry name" value="PHD_MMD1_like"/>
    <property type="match status" value="1"/>
</dbReference>
<sequence>MVVNGRPMKRMKRRVTVDLHDFLTFPSAGEGISVELEGPFRSNVRSFLSKHARMPSMFTPALFPHLMTWQIAFRIGESNGQDATIQPVVALDVVEEDVTASRSIYCDHCRVVGWSAHPVCWKRYHFIIRADSCSVDGYHRPCTQCGALLHSLDLRCKSCKYQITSDDLEDWLYMQLADTTHLLHGVVHVNGYGHLLRINGREGGSKFLSGCHIMDFWDRLCKMLRVRKMSVMDVSKKYGLEYRLFHAITSDSPWYGDWGYEFGAGSFGHTADTYRQAVKTLSNMPLASLLTYDRKPWTRLQDVVAFYMSLSEHRLATFRDLFQFIMARLHSIHKAGVNSSKNPEQQPAAPWEKDDIERVEQAMVKILRAVGESRWVPWRALRRAACGAGPPELLDYCLNGIGGKSFDGRVVHTRCNPQTEAIEYSVKYGNAAADGSDSVPDNGNAAADGSDSVPDDGNAANASDSVPDAKLQSLNYITEDHLQRDLKFLYDALLNPETMLCYRPQVTRERALNSAVKLLDCKQFVKNYESDFIKIPSTSVMRIWCRVVFDNQPKDYIAAPPELLVLPVSATVEDLKNEAKKAFRETYIVFKRLEVEQLLDYGDVGDSTHVMLLVGFEGSVRLRGRCFVNHALNRFRMERGTEKWTVDCTCGASDDDGERMLTCDSCGVWQHTRCSGIPDSQVVPSKFVCVRCRNLPKSKATGTSKRLKCQTDDARAVDNEMIVWTPSSFGR</sequence>
<dbReference type="SUPFAM" id="SSF57903">
    <property type="entry name" value="FYVE/PHD zinc finger"/>
    <property type="match status" value="1"/>
</dbReference>
<organism evidence="9 10">
    <name type="scientific">Cinnamomum micranthum f. kanehirae</name>
    <dbReference type="NCBI Taxonomy" id="337451"/>
    <lineage>
        <taxon>Eukaryota</taxon>
        <taxon>Viridiplantae</taxon>
        <taxon>Streptophyta</taxon>
        <taxon>Embryophyta</taxon>
        <taxon>Tracheophyta</taxon>
        <taxon>Spermatophyta</taxon>
        <taxon>Magnoliopsida</taxon>
        <taxon>Magnoliidae</taxon>
        <taxon>Laurales</taxon>
        <taxon>Lauraceae</taxon>
        <taxon>Cinnamomum</taxon>
    </lineage>
</organism>
<accession>A0A3S3P3V3</accession>
<dbReference type="Pfam" id="PF25565">
    <property type="entry name" value="Ubiquitin_At1g33420"/>
    <property type="match status" value="1"/>
</dbReference>
<keyword evidence="1" id="KW-0479">Metal-binding</keyword>
<dbReference type="PROSITE" id="PS01359">
    <property type="entry name" value="ZF_PHD_1"/>
    <property type="match status" value="1"/>
</dbReference>
<feature type="region of interest" description="Disordered" evidence="7">
    <location>
        <begin position="433"/>
        <end position="465"/>
    </location>
</feature>
<evidence type="ECO:0000259" key="8">
    <source>
        <dbReference type="PROSITE" id="PS50016"/>
    </source>
</evidence>
<dbReference type="Gene3D" id="3.30.40.10">
    <property type="entry name" value="Zinc/RING finger domain, C3HC4 (zinc finger)"/>
    <property type="match status" value="1"/>
</dbReference>
<dbReference type="InterPro" id="IPR057765">
    <property type="entry name" value="MS1-like_ubiquitin"/>
</dbReference>
<evidence type="ECO:0000256" key="5">
    <source>
        <dbReference type="ARBA" id="ARBA00023163"/>
    </source>
</evidence>
<evidence type="ECO:0000256" key="6">
    <source>
        <dbReference type="PROSITE-ProRule" id="PRU00146"/>
    </source>
</evidence>